<protein>
    <submittedName>
        <fullName evidence="2">Uncharacterized protein</fullName>
    </submittedName>
</protein>
<dbReference type="Proteomes" id="UP000518266">
    <property type="component" value="Unassembled WGS sequence"/>
</dbReference>
<keyword evidence="1" id="KW-0732">Signal</keyword>
<feature type="signal peptide" evidence="1">
    <location>
        <begin position="1"/>
        <end position="16"/>
    </location>
</feature>
<evidence type="ECO:0000313" key="2">
    <source>
        <dbReference type="EMBL" id="KAF3847139.1"/>
    </source>
</evidence>
<evidence type="ECO:0000313" key="3">
    <source>
        <dbReference type="Proteomes" id="UP000518266"/>
    </source>
</evidence>
<sequence>MLLFITALTHTQLVGPQCSSLCVLQEAVVQAAVQEAGVGDLQASIMKHEDGVHVTVETRVQSQLCLWMTFDPAGWCDAHRAAAISGAQKGSESEPP</sequence>
<feature type="non-terminal residue" evidence="2">
    <location>
        <position position="1"/>
    </location>
</feature>
<reference evidence="2 3" key="1">
    <citation type="submission" date="2020-03" db="EMBL/GenBank/DDBJ databases">
        <title>Dissostichus mawsoni Genome sequencing and assembly.</title>
        <authorList>
            <person name="Park H."/>
        </authorList>
    </citation>
    <scope>NUCLEOTIDE SEQUENCE [LARGE SCALE GENOMIC DNA]</scope>
    <source>
        <strain evidence="2">DM0001</strain>
        <tissue evidence="2">Muscle</tissue>
    </source>
</reference>
<proteinExistence type="predicted"/>
<dbReference type="AlphaFoldDB" id="A0A7J5YEE5"/>
<keyword evidence="3" id="KW-1185">Reference proteome</keyword>
<comment type="caution">
    <text evidence="2">The sequence shown here is derived from an EMBL/GenBank/DDBJ whole genome shotgun (WGS) entry which is preliminary data.</text>
</comment>
<name>A0A7J5YEE5_DISMA</name>
<feature type="chain" id="PRO_5029878376" evidence="1">
    <location>
        <begin position="17"/>
        <end position="96"/>
    </location>
</feature>
<gene>
    <name evidence="2" type="ORF">F7725_020167</name>
</gene>
<evidence type="ECO:0000256" key="1">
    <source>
        <dbReference type="SAM" id="SignalP"/>
    </source>
</evidence>
<dbReference type="EMBL" id="JAAKFY010000013">
    <property type="protein sequence ID" value="KAF3847139.1"/>
    <property type="molecule type" value="Genomic_DNA"/>
</dbReference>
<organism evidence="2 3">
    <name type="scientific">Dissostichus mawsoni</name>
    <name type="common">Antarctic cod</name>
    <dbReference type="NCBI Taxonomy" id="36200"/>
    <lineage>
        <taxon>Eukaryota</taxon>
        <taxon>Metazoa</taxon>
        <taxon>Chordata</taxon>
        <taxon>Craniata</taxon>
        <taxon>Vertebrata</taxon>
        <taxon>Euteleostomi</taxon>
        <taxon>Actinopterygii</taxon>
        <taxon>Neopterygii</taxon>
        <taxon>Teleostei</taxon>
        <taxon>Neoteleostei</taxon>
        <taxon>Acanthomorphata</taxon>
        <taxon>Eupercaria</taxon>
        <taxon>Perciformes</taxon>
        <taxon>Notothenioidei</taxon>
        <taxon>Nototheniidae</taxon>
        <taxon>Dissostichus</taxon>
    </lineage>
</organism>
<accession>A0A7J5YEE5</accession>